<keyword evidence="3" id="KW-1185">Reference proteome</keyword>
<protein>
    <submittedName>
        <fullName evidence="2">Uncharacterized protein</fullName>
    </submittedName>
</protein>
<proteinExistence type="predicted"/>
<organism evidence="2 3">
    <name type="scientific">Halogranum amylolyticum</name>
    <dbReference type="NCBI Taxonomy" id="660520"/>
    <lineage>
        <taxon>Archaea</taxon>
        <taxon>Methanobacteriati</taxon>
        <taxon>Methanobacteriota</taxon>
        <taxon>Stenosarchaea group</taxon>
        <taxon>Halobacteria</taxon>
        <taxon>Halobacteriales</taxon>
        <taxon>Haloferacaceae</taxon>
    </lineage>
</organism>
<name>A0A1H8P1J3_9EURY</name>
<evidence type="ECO:0000313" key="3">
    <source>
        <dbReference type="Proteomes" id="UP000199126"/>
    </source>
</evidence>
<feature type="transmembrane region" description="Helical" evidence="1">
    <location>
        <begin position="57"/>
        <end position="80"/>
    </location>
</feature>
<feature type="transmembrane region" description="Helical" evidence="1">
    <location>
        <begin position="28"/>
        <end position="45"/>
    </location>
</feature>
<sequence>MFPTAYLGALALFDAVQGEAVQLYGLGAFVLGLVVAGWFVGTELFGDDDRALPVGSVLLGVAAGAMSVYLLANGLVLFSVEGTFALPVSRALSDALVGVNPFR</sequence>
<reference evidence="3" key="1">
    <citation type="submission" date="2016-10" db="EMBL/GenBank/DDBJ databases">
        <authorList>
            <person name="Varghese N."/>
            <person name="Submissions S."/>
        </authorList>
    </citation>
    <scope>NUCLEOTIDE SEQUENCE [LARGE SCALE GENOMIC DNA]</scope>
    <source>
        <strain evidence="3">CGMCC 1.10121</strain>
    </source>
</reference>
<accession>A0A1H8P1J3</accession>
<dbReference type="AlphaFoldDB" id="A0A1H8P1J3"/>
<keyword evidence="1" id="KW-0472">Membrane</keyword>
<evidence type="ECO:0000313" key="2">
    <source>
        <dbReference type="EMBL" id="SEO35715.1"/>
    </source>
</evidence>
<evidence type="ECO:0000256" key="1">
    <source>
        <dbReference type="SAM" id="Phobius"/>
    </source>
</evidence>
<dbReference type="EMBL" id="FODV01000002">
    <property type="protein sequence ID" value="SEO35715.1"/>
    <property type="molecule type" value="Genomic_DNA"/>
</dbReference>
<dbReference type="Proteomes" id="UP000199126">
    <property type="component" value="Unassembled WGS sequence"/>
</dbReference>
<keyword evidence="1" id="KW-0812">Transmembrane</keyword>
<dbReference type="OrthoDB" id="242271at2157"/>
<dbReference type="RefSeq" id="WP_089821066.1">
    <property type="nucleotide sequence ID" value="NZ_FODV01000002.1"/>
</dbReference>
<keyword evidence="1" id="KW-1133">Transmembrane helix</keyword>
<gene>
    <name evidence="2" type="ORF">SAMN04487948_10241</name>
</gene>